<accession>A0ACD5XGW1</accession>
<reference evidence="1" key="2">
    <citation type="submission" date="2025-09" db="UniProtKB">
        <authorList>
            <consortium name="EnsemblPlants"/>
        </authorList>
    </citation>
    <scope>IDENTIFICATION</scope>
</reference>
<keyword evidence="2" id="KW-1185">Reference proteome</keyword>
<organism evidence="1 2">
    <name type="scientific">Avena sativa</name>
    <name type="common">Oat</name>
    <dbReference type="NCBI Taxonomy" id="4498"/>
    <lineage>
        <taxon>Eukaryota</taxon>
        <taxon>Viridiplantae</taxon>
        <taxon>Streptophyta</taxon>
        <taxon>Embryophyta</taxon>
        <taxon>Tracheophyta</taxon>
        <taxon>Spermatophyta</taxon>
        <taxon>Magnoliopsida</taxon>
        <taxon>Liliopsida</taxon>
        <taxon>Poales</taxon>
        <taxon>Poaceae</taxon>
        <taxon>BOP clade</taxon>
        <taxon>Pooideae</taxon>
        <taxon>Poodae</taxon>
        <taxon>Poeae</taxon>
        <taxon>Poeae Chloroplast Group 1 (Aveneae type)</taxon>
        <taxon>Aveninae</taxon>
        <taxon>Avena</taxon>
    </lineage>
</organism>
<protein>
    <submittedName>
        <fullName evidence="1">Uncharacterized protein</fullName>
    </submittedName>
</protein>
<dbReference type="Proteomes" id="UP001732700">
    <property type="component" value="Chromosome 4D"/>
</dbReference>
<proteinExistence type="predicted"/>
<evidence type="ECO:0000313" key="1">
    <source>
        <dbReference type="EnsemblPlants" id="AVESA.00010b.r2.4DG0787870.1.CDS.1"/>
    </source>
</evidence>
<name>A0ACD5XGW1_AVESA</name>
<evidence type="ECO:0000313" key="2">
    <source>
        <dbReference type="Proteomes" id="UP001732700"/>
    </source>
</evidence>
<sequence length="370" mass="41637">MSTPAKRRTIISPSATALALTSTPTSSTNPVETAFSLPYFLPELIPLVAGRLTSLQDFFALRAACRTYRDLLPPSPSNLASQAPLLLVPHKASASEALFHAPLRRLLRFRLPSTRRDPSLTSFYSFGCRVAIHDRCAGGSHGQLHICHLLTGERARLPDLPKYIDGVIFSGDLVLIFTQRCRVIYYCRIGDASWQAARCDDERYLLCSLMFVKGTLYAMIYPNKRLAVVELRNSSVELLFLGDETSAQSVQDQTLLCLAECHDELLLVVRMLYSQQPYHVFRWQSAERKWERTTSLGGCSLFFNRYQFVGCLGTDHPAVQKDCIYFTGYARRWGEYSLADGSWHQQVAEYPGQAATEDYSKLTWVLPSIG</sequence>
<dbReference type="EnsemblPlants" id="AVESA.00010b.r2.4DG0787870.1">
    <property type="protein sequence ID" value="AVESA.00010b.r2.4DG0787870.1.CDS.1"/>
    <property type="gene ID" value="AVESA.00010b.r2.4DG0787870"/>
</dbReference>
<reference evidence="1" key="1">
    <citation type="submission" date="2021-05" db="EMBL/GenBank/DDBJ databases">
        <authorList>
            <person name="Scholz U."/>
            <person name="Mascher M."/>
            <person name="Fiebig A."/>
        </authorList>
    </citation>
    <scope>NUCLEOTIDE SEQUENCE [LARGE SCALE GENOMIC DNA]</scope>
</reference>